<accession>A0A916UJ66</accession>
<organism evidence="2 3">
    <name type="scientific">Hoyosella rhizosphaerae</name>
    <dbReference type="NCBI Taxonomy" id="1755582"/>
    <lineage>
        <taxon>Bacteria</taxon>
        <taxon>Bacillati</taxon>
        <taxon>Actinomycetota</taxon>
        <taxon>Actinomycetes</taxon>
        <taxon>Mycobacteriales</taxon>
        <taxon>Hoyosellaceae</taxon>
        <taxon>Hoyosella</taxon>
    </lineage>
</organism>
<keyword evidence="3" id="KW-1185">Reference proteome</keyword>
<dbReference type="Proteomes" id="UP000641514">
    <property type="component" value="Unassembled WGS sequence"/>
</dbReference>
<protein>
    <recommendedName>
        <fullName evidence="1">TPR repeat domain-containing protein</fullName>
    </recommendedName>
</protein>
<dbReference type="EMBL" id="BMJH01000003">
    <property type="protein sequence ID" value="GGC74125.1"/>
    <property type="molecule type" value="Genomic_DNA"/>
</dbReference>
<reference evidence="2" key="1">
    <citation type="journal article" date="2014" name="Int. J. Syst. Evol. Microbiol.">
        <title>Complete genome sequence of Corynebacterium casei LMG S-19264T (=DSM 44701T), isolated from a smear-ripened cheese.</title>
        <authorList>
            <consortium name="US DOE Joint Genome Institute (JGI-PGF)"/>
            <person name="Walter F."/>
            <person name="Albersmeier A."/>
            <person name="Kalinowski J."/>
            <person name="Ruckert C."/>
        </authorList>
    </citation>
    <scope>NUCLEOTIDE SEQUENCE</scope>
    <source>
        <strain evidence="2">CGMCC 1.15478</strain>
    </source>
</reference>
<sequence length="735" mass="78738">MGELQDGWDGIAFVAASDRAEEESAVTMRLAHAADDFSVLLSDAAQSISSLRGGIVYLRGLLNDAERLDCVIGEDWSVQPRSDVAGGEEVLAFARQLHETLYAIDDDDRRLAESIRALLPAVRANAGAGDGLTAQYGRELASLITDGGIADKDAARILRELQVAGLTPSQLEHLHTSGTVVSWPASTQRFVEAFLDEAGVDGVLALYEHYKQEDIANGTDNASVLANSILVLSDERVGTGMSDGVVTGAGSYTRLPEEFRELVSTRVGDGPDANGYFNEQQYFRKMNDFAGMLNSADEGYEPGREFGVELGRQSANLAYFFDHATGADSIGWREMVGGSAEDLLSTATRNTDVSYALITGEHADGTPIGDGYDADHTLKTLMRYQWSDDGAGAMTDMVSWIGETAGSDDPGERRLSQTAFTSLVDTTTAASRDRDDNNFMALLEIRGQTLGELNPEFTSALAVTASPYLNDLAGMPRVSSGSEYIDEGIGWGDAVRFATLVSTSDESAAIWAEAIYRQQDANAYAAGVLGDDVGAAATLGVHTENLGRLLDSGLNSEAGFREMRDGQAETRDTAWSNVSDTVKAGLGIAGKPGGFTVLALEAFELGYGSGDPDHPVFDREVFATREVDDGDRSDAMTRFTQMYFMAQGAELPAEAYPEALREYDGETVVGVRTLSEIGEQAAVGQLDLTAESGLLIEEMDDRGVKSRDYDSNVARGSVTRIERGQFFDLADGGIE</sequence>
<evidence type="ECO:0000313" key="2">
    <source>
        <dbReference type="EMBL" id="GGC74125.1"/>
    </source>
</evidence>
<gene>
    <name evidence="2" type="ORF">GCM10011410_29170</name>
</gene>
<evidence type="ECO:0000259" key="1">
    <source>
        <dbReference type="Pfam" id="PF23275"/>
    </source>
</evidence>
<dbReference type="Pfam" id="PF23275">
    <property type="entry name" value="TPR_23"/>
    <property type="match status" value="1"/>
</dbReference>
<reference evidence="2" key="2">
    <citation type="submission" date="2020-09" db="EMBL/GenBank/DDBJ databases">
        <authorList>
            <person name="Sun Q."/>
            <person name="Zhou Y."/>
        </authorList>
    </citation>
    <scope>NUCLEOTIDE SEQUENCE</scope>
    <source>
        <strain evidence="2">CGMCC 1.15478</strain>
    </source>
</reference>
<name>A0A916UJ66_9ACTN</name>
<comment type="caution">
    <text evidence="2">The sequence shown here is derived from an EMBL/GenBank/DDBJ whole genome shotgun (WGS) entry which is preliminary data.</text>
</comment>
<feature type="domain" description="TPR repeat" evidence="1">
    <location>
        <begin position="164"/>
        <end position="400"/>
    </location>
</feature>
<dbReference type="AlphaFoldDB" id="A0A916UJ66"/>
<evidence type="ECO:0000313" key="3">
    <source>
        <dbReference type="Proteomes" id="UP000641514"/>
    </source>
</evidence>
<proteinExistence type="predicted"/>
<dbReference type="InterPro" id="IPR057037">
    <property type="entry name" value="TPR_rep_actino"/>
</dbReference>